<accession>A0ABT9JWC1</accession>
<dbReference type="RefSeq" id="WP_306390156.1">
    <property type="nucleotide sequence ID" value="NZ_JAVCAP010000022.1"/>
</dbReference>
<name>A0ABT9JWC1_9PROT</name>
<feature type="domain" description="Rieske" evidence="5">
    <location>
        <begin position="40"/>
        <end position="112"/>
    </location>
</feature>
<organism evidence="6 7">
    <name type="scientific">Methylophilus aquaticus</name>
    <dbReference type="NCBI Taxonomy" id="1971610"/>
    <lineage>
        <taxon>Bacteria</taxon>
        <taxon>Pseudomonadati</taxon>
        <taxon>Pseudomonadota</taxon>
        <taxon>Betaproteobacteria</taxon>
        <taxon>Nitrosomonadales</taxon>
        <taxon>Methylophilaceae</taxon>
        <taxon>Methylophilus</taxon>
    </lineage>
</organism>
<dbReference type="Pfam" id="PF00355">
    <property type="entry name" value="Rieske"/>
    <property type="match status" value="1"/>
</dbReference>
<keyword evidence="7" id="KW-1185">Reference proteome</keyword>
<dbReference type="PROSITE" id="PS51296">
    <property type="entry name" value="RIESKE"/>
    <property type="match status" value="1"/>
</dbReference>
<reference evidence="7" key="1">
    <citation type="journal article" date="2019" name="Int. J. Syst. Evol. Microbiol.">
        <title>The Global Catalogue of Microorganisms (GCM) 10K type strain sequencing project: providing services to taxonomists for standard genome sequencing and annotation.</title>
        <authorList>
            <consortium name="The Broad Institute Genomics Platform"/>
            <consortium name="The Broad Institute Genome Sequencing Center for Infectious Disease"/>
            <person name="Wu L."/>
            <person name="Ma J."/>
        </authorList>
    </citation>
    <scope>NUCLEOTIDE SEQUENCE [LARGE SCALE GENOMIC DNA]</scope>
    <source>
        <strain evidence="7">VKM B-3159</strain>
    </source>
</reference>
<sequence>MTEVQEVTFDSHLLIEKGEGLRFAIPLLGPHATGFAVRFEGNVYAYVNRCAHVPIELDWEHGKFFNMTQEWLICATHGAMYAPQSGHCVMGPCKGKHLKGIPVSEQNGLVRIHLDQL</sequence>
<comment type="caution">
    <text evidence="6">The sequence shown here is derived from an EMBL/GenBank/DDBJ whole genome shotgun (WGS) entry which is preliminary data.</text>
</comment>
<keyword evidence="2" id="KW-0479">Metal-binding</keyword>
<dbReference type="Gene3D" id="2.102.10.10">
    <property type="entry name" value="Rieske [2Fe-2S] iron-sulphur domain"/>
    <property type="match status" value="1"/>
</dbReference>
<dbReference type="Proteomes" id="UP001225906">
    <property type="component" value="Unassembled WGS sequence"/>
</dbReference>
<dbReference type="InterPro" id="IPR036922">
    <property type="entry name" value="Rieske_2Fe-2S_sf"/>
</dbReference>
<evidence type="ECO:0000313" key="7">
    <source>
        <dbReference type="Proteomes" id="UP001225906"/>
    </source>
</evidence>
<evidence type="ECO:0000256" key="3">
    <source>
        <dbReference type="ARBA" id="ARBA00023004"/>
    </source>
</evidence>
<proteinExistence type="predicted"/>
<keyword evidence="4" id="KW-0411">Iron-sulfur</keyword>
<evidence type="ECO:0000256" key="1">
    <source>
        <dbReference type="ARBA" id="ARBA00022714"/>
    </source>
</evidence>
<dbReference type="PANTHER" id="PTHR40261:SF1">
    <property type="entry name" value="RIESKE DOMAIN-CONTAINING PROTEIN"/>
    <property type="match status" value="1"/>
</dbReference>
<gene>
    <name evidence="6" type="ORF">Q9291_11305</name>
</gene>
<keyword evidence="3" id="KW-0408">Iron</keyword>
<dbReference type="InterPro" id="IPR017941">
    <property type="entry name" value="Rieske_2Fe-2S"/>
</dbReference>
<evidence type="ECO:0000256" key="2">
    <source>
        <dbReference type="ARBA" id="ARBA00022723"/>
    </source>
</evidence>
<evidence type="ECO:0000259" key="5">
    <source>
        <dbReference type="PROSITE" id="PS51296"/>
    </source>
</evidence>
<evidence type="ECO:0000256" key="4">
    <source>
        <dbReference type="ARBA" id="ARBA00023014"/>
    </source>
</evidence>
<dbReference type="SUPFAM" id="SSF50022">
    <property type="entry name" value="ISP domain"/>
    <property type="match status" value="1"/>
</dbReference>
<dbReference type="EMBL" id="JAVCAP010000022">
    <property type="protein sequence ID" value="MDP8568436.1"/>
    <property type="molecule type" value="Genomic_DNA"/>
</dbReference>
<keyword evidence="1" id="KW-0001">2Fe-2S</keyword>
<evidence type="ECO:0000313" key="6">
    <source>
        <dbReference type="EMBL" id="MDP8568436.1"/>
    </source>
</evidence>
<dbReference type="PANTHER" id="PTHR40261">
    <property type="match status" value="1"/>
</dbReference>
<protein>
    <submittedName>
        <fullName evidence="6">Rieske 2Fe-2S domain-containing protein</fullName>
    </submittedName>
</protein>